<dbReference type="AlphaFoldDB" id="A0AAV9X8P1"/>
<keyword evidence="5" id="KW-1185">Reference proteome</keyword>
<dbReference type="Gene3D" id="2.60.120.260">
    <property type="entry name" value="Galactose-binding domain-like"/>
    <property type="match status" value="1"/>
</dbReference>
<dbReference type="Pfam" id="PF00734">
    <property type="entry name" value="CBM_1"/>
    <property type="match status" value="1"/>
</dbReference>
<dbReference type="Proteomes" id="UP001365542">
    <property type="component" value="Unassembled WGS sequence"/>
</dbReference>
<organism evidence="4 5">
    <name type="scientific">Orbilia ellipsospora</name>
    <dbReference type="NCBI Taxonomy" id="2528407"/>
    <lineage>
        <taxon>Eukaryota</taxon>
        <taxon>Fungi</taxon>
        <taxon>Dikarya</taxon>
        <taxon>Ascomycota</taxon>
        <taxon>Pezizomycotina</taxon>
        <taxon>Orbiliomycetes</taxon>
        <taxon>Orbiliales</taxon>
        <taxon>Orbiliaceae</taxon>
        <taxon>Orbilia</taxon>
    </lineage>
</organism>
<dbReference type="GO" id="GO:0030248">
    <property type="term" value="F:cellulose binding"/>
    <property type="evidence" value="ECO:0007669"/>
    <property type="project" value="InterPro"/>
</dbReference>
<proteinExistence type="predicted"/>
<dbReference type="SMART" id="SM00236">
    <property type="entry name" value="fCBD"/>
    <property type="match status" value="1"/>
</dbReference>
<dbReference type="InterPro" id="IPR023296">
    <property type="entry name" value="Glyco_hydro_beta-prop_sf"/>
</dbReference>
<sequence length="475" mass="50941">MNRKVLLIAISGYVGGAFAQQTAWGQCGGSGWTGATTCISGYTCVYSNDWYSQCLPGTAATTTTVVTTTKKATTTTTPAGSSPTGWIVPGAVWLDTSGVKIDAHGGQVWKVSNTFYWLGASVGTSIQYPLSWAYRPKMFKGTSKYFIYGQVNRLVQPLSSSNIVGGYSLAGSAFSLPPYSLTYSDMGIFQDDDGKWYLATSADGNILQINVINGDGTLGTRLTKLGGELEAPGIFRAGTSAKTGYRANPNKVYWATSLSGPWTGPADIAPEDQNTYGSQNTHELVIKGSAATTYIYLGDAWDSSGTSASNYMWLPMAVSTSAHTVTLQYHAMWRVDVNSGVVSYPTNSKRYDAELAKLSGRAAITTCESCVSKRAVHQVDISSDVTFTGLIGQDKAQWVSIHYKVNDPQAGQAHVYINDEPTPRNISDFNSRAGYHGEIPIKIHLKAGAVNTLRIGSNGAPDFELHIDAVEVHED</sequence>
<feature type="chain" id="PRO_5043956620" description="CBM1 domain-containing protein" evidence="2">
    <location>
        <begin position="20"/>
        <end position="475"/>
    </location>
</feature>
<evidence type="ECO:0000259" key="3">
    <source>
        <dbReference type="PROSITE" id="PS51164"/>
    </source>
</evidence>
<dbReference type="SUPFAM" id="SSF75005">
    <property type="entry name" value="Arabinanase/levansucrase/invertase"/>
    <property type="match status" value="1"/>
</dbReference>
<dbReference type="GO" id="GO:0005975">
    <property type="term" value="P:carbohydrate metabolic process"/>
    <property type="evidence" value="ECO:0007669"/>
    <property type="project" value="InterPro"/>
</dbReference>
<evidence type="ECO:0000313" key="4">
    <source>
        <dbReference type="EMBL" id="KAK6538427.1"/>
    </source>
</evidence>
<dbReference type="PROSITE" id="PS51164">
    <property type="entry name" value="CBM1_2"/>
    <property type="match status" value="1"/>
</dbReference>
<gene>
    <name evidence="4" type="ORF">TWF694_010012</name>
</gene>
<dbReference type="SUPFAM" id="SSF57180">
    <property type="entry name" value="Cellulose-binding domain"/>
    <property type="match status" value="1"/>
</dbReference>
<comment type="caution">
    <text evidence="4">The sequence shown here is derived from an EMBL/GenBank/DDBJ whole genome shotgun (WGS) entry which is preliminary data.</text>
</comment>
<dbReference type="GO" id="GO:0005576">
    <property type="term" value="C:extracellular region"/>
    <property type="evidence" value="ECO:0007669"/>
    <property type="project" value="InterPro"/>
</dbReference>
<accession>A0AAV9X8P1</accession>
<dbReference type="EMBL" id="JAVHJO010000007">
    <property type="protein sequence ID" value="KAK6538427.1"/>
    <property type="molecule type" value="Genomic_DNA"/>
</dbReference>
<protein>
    <recommendedName>
        <fullName evidence="3">CBM1 domain-containing protein</fullName>
    </recommendedName>
</protein>
<dbReference type="PANTHER" id="PTHR22925">
    <property type="entry name" value="GLYCOSYL HYDROLASE 43 FAMILY MEMBER"/>
    <property type="match status" value="1"/>
</dbReference>
<evidence type="ECO:0000256" key="1">
    <source>
        <dbReference type="ARBA" id="ARBA00022729"/>
    </source>
</evidence>
<name>A0AAV9X8P1_9PEZI</name>
<dbReference type="PROSITE" id="PS00562">
    <property type="entry name" value="CBM1_1"/>
    <property type="match status" value="1"/>
</dbReference>
<feature type="domain" description="CBM1" evidence="3">
    <location>
        <begin position="19"/>
        <end position="55"/>
    </location>
</feature>
<evidence type="ECO:0000313" key="5">
    <source>
        <dbReference type="Proteomes" id="UP001365542"/>
    </source>
</evidence>
<dbReference type="Gene3D" id="2.115.10.20">
    <property type="entry name" value="Glycosyl hydrolase domain, family 43"/>
    <property type="match status" value="1"/>
</dbReference>
<feature type="signal peptide" evidence="2">
    <location>
        <begin position="1"/>
        <end position="19"/>
    </location>
</feature>
<dbReference type="InterPro" id="IPR000254">
    <property type="entry name" value="CBD"/>
</dbReference>
<dbReference type="PANTHER" id="PTHR22925:SF3">
    <property type="entry name" value="GLYCOSYL HYDROLASE FAMILY PROTEIN 43"/>
    <property type="match status" value="1"/>
</dbReference>
<keyword evidence="1 2" id="KW-0732">Signal</keyword>
<dbReference type="InterPro" id="IPR035971">
    <property type="entry name" value="CBD_sf"/>
</dbReference>
<reference evidence="4 5" key="1">
    <citation type="submission" date="2019-10" db="EMBL/GenBank/DDBJ databases">
        <authorList>
            <person name="Palmer J.M."/>
        </authorList>
    </citation>
    <scope>NUCLEOTIDE SEQUENCE [LARGE SCALE GENOMIC DNA]</scope>
    <source>
        <strain evidence="4 5">TWF694</strain>
    </source>
</reference>
<evidence type="ECO:0000256" key="2">
    <source>
        <dbReference type="SAM" id="SignalP"/>
    </source>
</evidence>